<keyword evidence="1" id="KW-0378">Hydrolase</keyword>
<name>A0ACC3ZH64_COLTU</name>
<sequence>MVWFNRAALLFSSALLVADVAPVSGVQTIIPKTSFDSQSTFDTYWKPYYPWGTDHNGSARMNKTNIQVSNGVLTLTAKKVTGQPPASHGGKKIAINYFSGAVYAKHPFNVTSGGGYDYSAELKATTTRGTWPAFWLTAVHGWPPEIDMAEWKGSGKISFNTFNTSSVVAAKDVDYPDPGSFHKINVQTRDLNGKDVQIKFYMDGKLVATQTGAGYTGKPMWLYH</sequence>
<evidence type="ECO:0000313" key="1">
    <source>
        <dbReference type="EMBL" id="KAL0943441.1"/>
    </source>
</evidence>
<protein>
    <submittedName>
        <fullName evidence="1">Glycoside hydrolase family 16 protein</fullName>
    </submittedName>
</protein>
<evidence type="ECO:0000313" key="2">
    <source>
        <dbReference type="Proteomes" id="UP000805649"/>
    </source>
</evidence>
<organism evidence="1 2">
    <name type="scientific">Colletotrichum truncatum</name>
    <name type="common">Anthracnose fungus</name>
    <name type="synonym">Colletotrichum capsici</name>
    <dbReference type="NCBI Taxonomy" id="5467"/>
    <lineage>
        <taxon>Eukaryota</taxon>
        <taxon>Fungi</taxon>
        <taxon>Dikarya</taxon>
        <taxon>Ascomycota</taxon>
        <taxon>Pezizomycotina</taxon>
        <taxon>Sordariomycetes</taxon>
        <taxon>Hypocreomycetidae</taxon>
        <taxon>Glomerellales</taxon>
        <taxon>Glomerellaceae</taxon>
        <taxon>Colletotrichum</taxon>
        <taxon>Colletotrichum truncatum species complex</taxon>
    </lineage>
</organism>
<dbReference type="EMBL" id="VUJX02000001">
    <property type="protein sequence ID" value="KAL0943441.1"/>
    <property type="molecule type" value="Genomic_DNA"/>
</dbReference>
<gene>
    <name evidence="1" type="ORF">CTRU02_201328</name>
</gene>
<accession>A0ACC3ZH64</accession>
<proteinExistence type="predicted"/>
<reference evidence="1 2" key="1">
    <citation type="journal article" date="2020" name="Phytopathology">
        <title>Genome Sequence Resources of Colletotrichum truncatum, C. plurivorum, C. musicola, and C. sojae: Four Species Pathogenic to Soybean (Glycine max).</title>
        <authorList>
            <person name="Rogerio F."/>
            <person name="Boufleur T.R."/>
            <person name="Ciampi-Guillardi M."/>
            <person name="Sukno S.A."/>
            <person name="Thon M.R."/>
            <person name="Massola Junior N.S."/>
            <person name="Baroncelli R."/>
        </authorList>
    </citation>
    <scope>NUCLEOTIDE SEQUENCE [LARGE SCALE GENOMIC DNA]</scope>
    <source>
        <strain evidence="1 2">CMES1059</strain>
    </source>
</reference>
<comment type="caution">
    <text evidence="1">The sequence shown here is derived from an EMBL/GenBank/DDBJ whole genome shotgun (WGS) entry which is preliminary data.</text>
</comment>
<dbReference type="Proteomes" id="UP000805649">
    <property type="component" value="Unassembled WGS sequence"/>
</dbReference>
<keyword evidence="2" id="KW-1185">Reference proteome</keyword>